<dbReference type="Proteomes" id="UP000029443">
    <property type="component" value="Unassembled WGS sequence"/>
</dbReference>
<comment type="caution">
    <text evidence="1">The sequence shown here is derived from an EMBL/GenBank/DDBJ whole genome shotgun (WGS) entry which is preliminary data.</text>
</comment>
<sequence length="176" mass="20388">MSGRQSTTLTISGWAVYAHPLFMEQLETLARQVESHKEKNAEGFAKKNATKRLAAIAKLAFEVIPQDPARPEYRQGGTLGADHKHWFRAKFFQQYRLFFRYHASSKVIVYAWVNDEGTKRAYESSDDACRVFRKMLKSGHPPDDWDQLLIEVRRDEQSQEAMRSLAEQAQNQDMGY</sequence>
<evidence type="ECO:0008006" key="3">
    <source>
        <dbReference type="Google" id="ProtNLM"/>
    </source>
</evidence>
<accession>A0ABR4W9R6</accession>
<evidence type="ECO:0000313" key="1">
    <source>
        <dbReference type="EMBL" id="KGD60153.1"/>
    </source>
</evidence>
<dbReference type="Pfam" id="PF11663">
    <property type="entry name" value="Toxin_YhaV"/>
    <property type="match status" value="1"/>
</dbReference>
<protein>
    <recommendedName>
        <fullName evidence="3">Toxin YhaV</fullName>
    </recommendedName>
</protein>
<keyword evidence="2" id="KW-1185">Reference proteome</keyword>
<dbReference type="InterPro" id="IPR021679">
    <property type="entry name" value="Toxin_endonuclease_YhaV"/>
</dbReference>
<proteinExistence type="predicted"/>
<reference evidence="1 2" key="1">
    <citation type="submission" date="2012-09" db="EMBL/GenBank/DDBJ databases">
        <title>Genome Sequence of alkane-degrading Bacterium Alcanivorax jadensis T9.</title>
        <authorList>
            <person name="Lai Q."/>
            <person name="Shao Z."/>
        </authorList>
    </citation>
    <scope>NUCLEOTIDE SEQUENCE [LARGE SCALE GENOMIC DNA]</scope>
    <source>
        <strain evidence="1 2">T9</strain>
    </source>
</reference>
<organism evidence="1 2">
    <name type="scientific">Alcanivorax jadensis T9</name>
    <dbReference type="NCBI Taxonomy" id="1177181"/>
    <lineage>
        <taxon>Bacteria</taxon>
        <taxon>Pseudomonadati</taxon>
        <taxon>Pseudomonadota</taxon>
        <taxon>Gammaproteobacteria</taxon>
        <taxon>Oceanospirillales</taxon>
        <taxon>Alcanivoracaceae</taxon>
        <taxon>Alcanivorax</taxon>
    </lineage>
</organism>
<dbReference type="RefSeq" id="WP_052043065.1">
    <property type="nucleotide sequence ID" value="NZ_ARXU01000014.1"/>
</dbReference>
<gene>
    <name evidence="1" type="ORF">T9A_02911</name>
</gene>
<evidence type="ECO:0000313" key="2">
    <source>
        <dbReference type="Proteomes" id="UP000029443"/>
    </source>
</evidence>
<name>A0ABR4W9R6_9GAMM</name>
<dbReference type="EMBL" id="ARXU01000014">
    <property type="protein sequence ID" value="KGD60153.1"/>
    <property type="molecule type" value="Genomic_DNA"/>
</dbReference>